<reference evidence="1 2" key="2">
    <citation type="submission" date="2013-10" db="EMBL/GenBank/DDBJ databases">
        <title>The Genome Sequence of Fusobacterium nucleatum subsp. animalis D11.</title>
        <authorList>
            <consortium name="The Broad Institute Genomics Platform"/>
            <person name="Earl A."/>
            <person name="Ward D."/>
            <person name="Feldgarden M."/>
            <person name="Gevers D."/>
            <person name="Kostic A."/>
            <person name="Garrett W."/>
            <person name="Young S.K."/>
            <person name="Zeng Q."/>
            <person name="Gargeya S."/>
            <person name="Fitzgerald M."/>
            <person name="Abouelleil A."/>
            <person name="Alvarado L."/>
            <person name="Berlin A.M."/>
            <person name="Chapman S.B."/>
            <person name="Gainer-Dewar J."/>
            <person name="Goldberg J."/>
            <person name="Gnerre S."/>
            <person name="Griggs A."/>
            <person name="Gujja S."/>
            <person name="Hansen M."/>
            <person name="Howarth C."/>
            <person name="Imamovic A."/>
            <person name="Ireland A."/>
            <person name="Larimer J."/>
            <person name="McCowan C."/>
            <person name="Murphy C."/>
            <person name="Pearson M."/>
            <person name="Poon T.W."/>
            <person name="Priest M."/>
            <person name="Roberts A."/>
            <person name="Saif S."/>
            <person name="Shea T."/>
            <person name="Sykes S."/>
            <person name="Wortman J."/>
            <person name="Nusbaum C."/>
            <person name="Birren B."/>
        </authorList>
    </citation>
    <scope>NUCLEOTIDE SEQUENCE [LARGE SCALE GENOMIC DNA]</scope>
    <source>
        <strain evidence="1 2">D11</strain>
    </source>
</reference>
<organism evidence="1 2">
    <name type="scientific">Fusobacterium animalis D11</name>
    <dbReference type="NCBI Taxonomy" id="556264"/>
    <lineage>
        <taxon>Bacteria</taxon>
        <taxon>Fusobacteriati</taxon>
        <taxon>Fusobacteriota</taxon>
        <taxon>Fusobacteriia</taxon>
        <taxon>Fusobacteriales</taxon>
        <taxon>Fusobacteriaceae</taxon>
        <taxon>Fusobacterium</taxon>
    </lineage>
</organism>
<accession>A0A0K9CLW9</accession>
<dbReference type="Proteomes" id="UP000004650">
    <property type="component" value="Unassembled WGS sequence"/>
</dbReference>
<evidence type="ECO:0000313" key="1">
    <source>
        <dbReference type="EMBL" id="KMV75969.1"/>
    </source>
</evidence>
<evidence type="ECO:0000313" key="2">
    <source>
        <dbReference type="Proteomes" id="UP000004650"/>
    </source>
</evidence>
<comment type="caution">
    <text evidence="1">The sequence shown here is derived from an EMBL/GenBank/DDBJ whole genome shotgun (WGS) entry which is preliminary data.</text>
</comment>
<proteinExistence type="predicted"/>
<dbReference type="AlphaFoldDB" id="A0A0K9CLW9"/>
<sequence length="48" mass="5865">MKMNGEKEILLLKKIVILKEKLNIILIYQYRLNNLKRVIINIHYKKNL</sequence>
<gene>
    <name evidence="1" type="ORF">PSAG_04658</name>
</gene>
<dbReference type="EMBL" id="ACDS02000049">
    <property type="protein sequence ID" value="KMV75969.1"/>
    <property type="molecule type" value="Genomic_DNA"/>
</dbReference>
<reference evidence="2" key="1">
    <citation type="submission" date="2009-02" db="EMBL/GenBank/DDBJ databases">
        <title>The Genome Sequence of Shigella sp. D9.</title>
        <authorList>
            <consortium name="The Broad Institute Genome Sequencing Platform"/>
            <person name="Ward D."/>
            <person name="Young S.K."/>
            <person name="Kodira C.D."/>
            <person name="Zeng Q."/>
            <person name="Koehrsen M."/>
            <person name="Alvarado L."/>
            <person name="Berlin A."/>
            <person name="Borenstein D."/>
            <person name="Chen Z."/>
            <person name="Engels R."/>
            <person name="Freedman E."/>
            <person name="Gellesch M."/>
            <person name="Goldberg J."/>
            <person name="Griggs A."/>
            <person name="Gujja S."/>
            <person name="Heiman D."/>
            <person name="Hepburn T."/>
            <person name="Howarth C."/>
            <person name="Jen D."/>
            <person name="Larson L."/>
            <person name="Lewis B."/>
            <person name="Mehta T."/>
            <person name="Park D."/>
            <person name="Pearson M."/>
            <person name="Roberts A."/>
            <person name="Saif S."/>
            <person name="Shea T."/>
            <person name="Shenoy N."/>
            <person name="Sisk P."/>
            <person name="Stolte C."/>
            <person name="Sykes S."/>
            <person name="Walk T."/>
            <person name="White J."/>
            <person name="Yandava C."/>
            <person name="Allen-Vercoe E."/>
            <person name="Strauss J."/>
            <person name="Sibley C."/>
            <person name="White A."/>
            <person name="Ambrose C."/>
            <person name="Lander E."/>
            <person name="Nusbaum C."/>
            <person name="Galagan J."/>
            <person name="Birren B."/>
        </authorList>
    </citation>
    <scope>NUCLEOTIDE SEQUENCE [LARGE SCALE GENOMIC DNA]</scope>
    <source>
        <strain evidence="2">D11</strain>
    </source>
</reference>
<protein>
    <submittedName>
        <fullName evidence="1">Uncharacterized protein</fullName>
    </submittedName>
</protein>
<name>A0A0K9CLW9_9FUSO</name>